<dbReference type="EMBL" id="CP065748">
    <property type="protein sequence ID" value="QPS83537.1"/>
    <property type="molecule type" value="Genomic_DNA"/>
</dbReference>
<protein>
    <submittedName>
        <fullName evidence="2">Uncharacterized protein</fullName>
    </submittedName>
</protein>
<proteinExistence type="predicted"/>
<accession>A0A7T2YWN4</accession>
<gene>
    <name evidence="2" type="ORF">I6G47_10910</name>
</gene>
<dbReference type="AlphaFoldDB" id="A0A7T2YWN4"/>
<evidence type="ECO:0000313" key="2">
    <source>
        <dbReference type="EMBL" id="QPS83537.1"/>
    </source>
</evidence>
<dbReference type="KEGG" id="dla:I6G47_10910"/>
<feature type="region of interest" description="Disordered" evidence="1">
    <location>
        <begin position="91"/>
        <end position="112"/>
    </location>
</feature>
<sequence>MPVPPVVRDAITQALRELGPMSAEEIAEATGLPRGKVNASLTNARANHPGKFFRISRWQLQVGRKGRETPIYAAAPGKDAERPAFDEAHRKAANQRNYRANRARWAAQRKRRTGVVTSPWAGLVPMETRP</sequence>
<organism evidence="2 3">
    <name type="scientific">Delftia lacustris</name>
    <dbReference type="NCBI Taxonomy" id="558537"/>
    <lineage>
        <taxon>Bacteria</taxon>
        <taxon>Pseudomonadati</taxon>
        <taxon>Pseudomonadota</taxon>
        <taxon>Betaproteobacteria</taxon>
        <taxon>Burkholderiales</taxon>
        <taxon>Comamonadaceae</taxon>
        <taxon>Delftia</taxon>
    </lineage>
</organism>
<feature type="compositionally biased region" description="Basic residues" evidence="1">
    <location>
        <begin position="99"/>
        <end position="112"/>
    </location>
</feature>
<evidence type="ECO:0000256" key="1">
    <source>
        <dbReference type="SAM" id="MobiDB-lite"/>
    </source>
</evidence>
<reference evidence="2 3" key="1">
    <citation type="submission" date="2020-12" db="EMBL/GenBank/DDBJ databases">
        <title>FDA dAtabase for Regulatory Grade micrObial Sequences (FDA-ARGOS): Supporting development and validation of Infectious Disease Dx tests.</title>
        <authorList>
            <person name="Sproer C."/>
            <person name="Gronow S."/>
            <person name="Severitt S."/>
            <person name="Schroder I."/>
            <person name="Tallon L."/>
            <person name="Sadzewicz L."/>
            <person name="Zhao X."/>
            <person name="Boylan J."/>
            <person name="Ott S."/>
            <person name="Bowen H."/>
            <person name="Vavikolanu K."/>
            <person name="Mehta A."/>
            <person name="Aluvathingal J."/>
            <person name="Nadendla S."/>
            <person name="Lowell S."/>
            <person name="Myers T."/>
            <person name="Yan Y."/>
            <person name="Sichtig H."/>
        </authorList>
    </citation>
    <scope>NUCLEOTIDE SEQUENCE [LARGE SCALE GENOMIC DNA]</scope>
    <source>
        <strain evidence="2 3">FDAARGOS_890</strain>
    </source>
</reference>
<evidence type="ECO:0000313" key="3">
    <source>
        <dbReference type="Proteomes" id="UP000595064"/>
    </source>
</evidence>
<keyword evidence="3" id="KW-1185">Reference proteome</keyword>
<name>A0A7T2YWN4_9BURK</name>
<dbReference type="Proteomes" id="UP000595064">
    <property type="component" value="Chromosome"/>
</dbReference>